<keyword evidence="3" id="KW-1185">Reference proteome</keyword>
<proteinExistence type="predicted"/>
<dbReference type="InterPro" id="IPR000182">
    <property type="entry name" value="GNAT_dom"/>
</dbReference>
<name>A0AAE3D749_9FIRM</name>
<dbReference type="Pfam" id="PF00583">
    <property type="entry name" value="Acetyltransf_1"/>
    <property type="match status" value="1"/>
</dbReference>
<dbReference type="GO" id="GO:0016747">
    <property type="term" value="F:acyltransferase activity, transferring groups other than amino-acyl groups"/>
    <property type="evidence" value="ECO:0007669"/>
    <property type="project" value="InterPro"/>
</dbReference>
<dbReference type="PROSITE" id="PS51186">
    <property type="entry name" value="GNAT"/>
    <property type="match status" value="1"/>
</dbReference>
<reference evidence="2 3" key="1">
    <citation type="submission" date="2021-10" db="EMBL/GenBank/DDBJ databases">
        <title>Anaerobic single-cell dispensing facilitates the cultivation of human gut bacteria.</title>
        <authorList>
            <person name="Afrizal A."/>
        </authorList>
    </citation>
    <scope>NUCLEOTIDE SEQUENCE [LARGE SCALE GENOMIC DNA]</scope>
    <source>
        <strain evidence="2 3">CLA-AA-H273</strain>
    </source>
</reference>
<dbReference type="RefSeq" id="WP_022311789.1">
    <property type="nucleotide sequence ID" value="NZ_JAJEPV010000011.1"/>
</dbReference>
<dbReference type="InterPro" id="IPR016181">
    <property type="entry name" value="Acyl_CoA_acyltransferase"/>
</dbReference>
<sequence length="177" mass="20753">MSQYFDLSIRRIEIKKPKRDLKPVIKLQDEVNKTLLHDEYYYPTDERTIQECLDGDYILLGVYNKDKLIAASFAFEGGLFFSKPITDWMEIPGNKIMCHEFVVVDMEYRGNGIQKRFMDATIREARQMGYDTIWCCAHPNNTPSVCSIESTGYKFADQFVVDGWPRNVYYRSTSIQR</sequence>
<protein>
    <submittedName>
        <fullName evidence="2">GNAT family N-acetyltransferase</fullName>
    </submittedName>
</protein>
<gene>
    <name evidence="2" type="ORF">LKD75_06210</name>
</gene>
<dbReference type="CDD" id="cd04301">
    <property type="entry name" value="NAT_SF"/>
    <property type="match status" value="1"/>
</dbReference>
<organism evidence="2 3">
    <name type="scientific">Waltera acetigignens</name>
    <dbReference type="NCBI Taxonomy" id="2981769"/>
    <lineage>
        <taxon>Bacteria</taxon>
        <taxon>Bacillati</taxon>
        <taxon>Bacillota</taxon>
        <taxon>Clostridia</taxon>
        <taxon>Lachnospirales</taxon>
        <taxon>Lachnospiraceae</taxon>
        <taxon>Waltera</taxon>
    </lineage>
</organism>
<evidence type="ECO:0000313" key="3">
    <source>
        <dbReference type="Proteomes" id="UP001197795"/>
    </source>
</evidence>
<feature type="domain" description="N-acetyltransferase" evidence="1">
    <location>
        <begin position="12"/>
        <end position="176"/>
    </location>
</feature>
<comment type="caution">
    <text evidence="2">The sequence shown here is derived from an EMBL/GenBank/DDBJ whole genome shotgun (WGS) entry which is preliminary data.</text>
</comment>
<evidence type="ECO:0000313" key="2">
    <source>
        <dbReference type="EMBL" id="MCC2119192.1"/>
    </source>
</evidence>
<evidence type="ECO:0000259" key="1">
    <source>
        <dbReference type="PROSITE" id="PS51186"/>
    </source>
</evidence>
<dbReference type="EMBL" id="JAJEPV010000011">
    <property type="protein sequence ID" value="MCC2119192.1"/>
    <property type="molecule type" value="Genomic_DNA"/>
</dbReference>
<dbReference type="AlphaFoldDB" id="A0AAE3D749"/>
<dbReference type="Proteomes" id="UP001197795">
    <property type="component" value="Unassembled WGS sequence"/>
</dbReference>
<dbReference type="SUPFAM" id="SSF55729">
    <property type="entry name" value="Acyl-CoA N-acyltransferases (Nat)"/>
    <property type="match status" value="1"/>
</dbReference>
<accession>A0AAE3D749</accession>
<dbReference type="Gene3D" id="3.40.630.30">
    <property type="match status" value="1"/>
</dbReference>